<reference evidence="3 4" key="1">
    <citation type="journal article" date="2016" name="Genome Announc.">
        <title>Complete Genome Sequences of Five Bacteriophages That Infect Rhodobacter capsulatus.</title>
        <authorList>
            <person name="Bollivar D.W."/>
            <person name="Bernardoni B."/>
            <person name="Bockman M.R."/>
            <person name="Miller B.M."/>
            <person name="Russell D.A."/>
            <person name="Delesalle V.A."/>
            <person name="Krukonis G.P."/>
            <person name="Hatfull G.F."/>
            <person name="Cross M.R."/>
            <person name="Szewczyk M.M."/>
            <person name="Eppurath A."/>
        </authorList>
    </citation>
    <scope>NUCLEOTIDE SEQUENCE [LARGE SCALE GENOMIC DNA]</scope>
</reference>
<feature type="domain" description="NTP pyrophosphohydrolase MazG-like" evidence="2">
    <location>
        <begin position="33"/>
        <end position="99"/>
    </location>
</feature>
<feature type="compositionally biased region" description="Basic and acidic residues" evidence="1">
    <location>
        <begin position="111"/>
        <end position="128"/>
    </location>
</feature>
<keyword evidence="3" id="KW-0378">Hydrolase</keyword>
<dbReference type="EMBL" id="KR935215">
    <property type="protein sequence ID" value="AKU43233.1"/>
    <property type="molecule type" value="Genomic_DNA"/>
</dbReference>
<dbReference type="GO" id="GO:0016787">
    <property type="term" value="F:hydrolase activity"/>
    <property type="evidence" value="ECO:0007669"/>
    <property type="project" value="UniProtKB-KW"/>
</dbReference>
<dbReference type="Pfam" id="PF03819">
    <property type="entry name" value="MazG"/>
    <property type="match status" value="1"/>
</dbReference>
<dbReference type="InterPro" id="IPR011379">
    <property type="entry name" value="MazG-related_GP37"/>
</dbReference>
<organism evidence="3 4">
    <name type="scientific">Rhodobacter phage RcSpartan</name>
    <dbReference type="NCBI Taxonomy" id="1662331"/>
    <lineage>
        <taxon>Viruses</taxon>
        <taxon>Duplodnaviria</taxon>
        <taxon>Heunggongvirae</taxon>
        <taxon>Uroviricota</taxon>
        <taxon>Caudoviricetes</taxon>
        <taxon>Titanvirus</taxon>
        <taxon>Titanvirus rcspartan</taxon>
    </lineage>
</organism>
<dbReference type="OrthoDB" id="26998at10239"/>
<accession>A0A0K1LLW9</accession>
<sequence>MKSFQQMAQDLSKSGAEIAAKLTESEADLWHMATGVSGEAGELLDAIKKHVVYKRELDRENVVEELGDLRFYMAGLMNRLGITEDEILSHNNRKLSKRYASGSYSNAQAVERADKVEAAEELSPRHPDYGVATEEDEDPDGLAYQRQNAPLPENGEGLRTEAELQAEAECREPQEEGDDFDEAFDELQRARGLS</sequence>
<protein>
    <submittedName>
        <fullName evidence="3">Nucleotide pyrophosphohydrolase</fullName>
    </submittedName>
</protein>
<evidence type="ECO:0000259" key="2">
    <source>
        <dbReference type="Pfam" id="PF03819"/>
    </source>
</evidence>
<gene>
    <name evidence="3" type="ORF">RCSPARTAN_50</name>
</gene>
<dbReference type="Proteomes" id="UP000222205">
    <property type="component" value="Segment"/>
</dbReference>
<dbReference type="InterPro" id="IPR004518">
    <property type="entry name" value="MazG-like_dom"/>
</dbReference>
<evidence type="ECO:0000313" key="3">
    <source>
        <dbReference type="EMBL" id="AKU43233.1"/>
    </source>
</evidence>
<dbReference type="Gene3D" id="1.10.287.1080">
    <property type="entry name" value="MazG-like"/>
    <property type="match status" value="1"/>
</dbReference>
<dbReference type="CDD" id="cd11541">
    <property type="entry name" value="NTP-PPase_u4"/>
    <property type="match status" value="1"/>
</dbReference>
<dbReference type="SUPFAM" id="SSF101386">
    <property type="entry name" value="all-alpha NTP pyrophosphatases"/>
    <property type="match status" value="1"/>
</dbReference>
<evidence type="ECO:0000313" key="4">
    <source>
        <dbReference type="Proteomes" id="UP000222205"/>
    </source>
</evidence>
<name>A0A0K1LLW9_9CAUD</name>
<proteinExistence type="predicted"/>
<feature type="region of interest" description="Disordered" evidence="1">
    <location>
        <begin position="106"/>
        <end position="161"/>
    </location>
</feature>
<keyword evidence="4" id="KW-1185">Reference proteome</keyword>
<evidence type="ECO:0000256" key="1">
    <source>
        <dbReference type="SAM" id="MobiDB-lite"/>
    </source>
</evidence>